<dbReference type="PIRSF" id="PIRSF029171">
    <property type="entry name" value="Esterase_LipA"/>
    <property type="match status" value="1"/>
</dbReference>
<feature type="signal peptide" evidence="2">
    <location>
        <begin position="1"/>
        <end position="33"/>
    </location>
</feature>
<dbReference type="EMBL" id="JADOTY010000001">
    <property type="protein sequence ID" value="MBG6102082.1"/>
    <property type="molecule type" value="Genomic_DNA"/>
</dbReference>
<feature type="chain" id="PRO_5045092511" description="Secretory lipase" evidence="2">
    <location>
        <begin position="34"/>
        <end position="433"/>
    </location>
</feature>
<gene>
    <name evidence="3" type="ORF">IW249_002496</name>
</gene>
<dbReference type="SUPFAM" id="SSF53474">
    <property type="entry name" value="alpha/beta-Hydrolases"/>
    <property type="match status" value="1"/>
</dbReference>
<keyword evidence="2" id="KW-0732">Signal</keyword>
<proteinExistence type="predicted"/>
<reference evidence="3 4" key="1">
    <citation type="submission" date="2020-11" db="EMBL/GenBank/DDBJ databases">
        <title>Sequencing the genomes of 1000 actinobacteria strains.</title>
        <authorList>
            <person name="Klenk H.-P."/>
        </authorList>
    </citation>
    <scope>NUCLEOTIDE SEQUENCE [LARGE SCALE GENOMIC DNA]</scope>
    <source>
        <strain evidence="3 4">DSM 101695</strain>
    </source>
</reference>
<dbReference type="PANTHER" id="PTHR34853:SF1">
    <property type="entry name" value="LIPASE 5"/>
    <property type="match status" value="1"/>
</dbReference>
<evidence type="ECO:0000313" key="4">
    <source>
        <dbReference type="Proteomes" id="UP000631791"/>
    </source>
</evidence>
<dbReference type="PANTHER" id="PTHR34853">
    <property type="match status" value="1"/>
</dbReference>
<dbReference type="PROSITE" id="PS51257">
    <property type="entry name" value="PROKAR_LIPOPROTEIN"/>
    <property type="match status" value="1"/>
</dbReference>
<dbReference type="RefSeq" id="WP_196920898.1">
    <property type="nucleotide sequence ID" value="NZ_JADOTY010000001.1"/>
</dbReference>
<protein>
    <recommendedName>
        <fullName evidence="5">Secretory lipase</fullName>
    </recommendedName>
</protein>
<dbReference type="InterPro" id="IPR029058">
    <property type="entry name" value="AB_hydrolase_fold"/>
</dbReference>
<dbReference type="Gene3D" id="3.40.50.1820">
    <property type="entry name" value="alpha/beta hydrolase"/>
    <property type="match status" value="1"/>
</dbReference>
<sequence>MTRDGQASRRPAFAVPLLLVVLLAACLAAPARAADGPGGNGLPRAGDLTGTPTALQNVPPEISAVADGELIGYRMPGIRGGQVDATAMLFVPTGAPPPGGWPLLVWGHGTVGWAPECAPSVQLQQRGVWADGPNAALFAAVLGMRIAIVAPDYEGLGYLDRGVVEGHGYYHLSSEGQSMIYAAVAAQRYLGARLSGQWVPAGWSEGGFAALAAASYAEEASQVDPALDYRGTITLAPVPDVPAMNQVLWREIRAAAGSGREPTAHQIDQLVFANAETIYFTRTQQLAGYGIDPGQVYGPNMLRIYRDNSRACLTDLNRLVRQDILNYLRDDPAHRLDTYPGVRGDAPNALPENQRFYAENQGRLENSTLPGSILWLYGTDDITSPAAVTYATVNKMLINGNDINLGVLEGAGHYDVPVDGLPLIEARLRQLFV</sequence>
<keyword evidence="4" id="KW-1185">Reference proteome</keyword>
<evidence type="ECO:0000256" key="1">
    <source>
        <dbReference type="SAM" id="MobiDB-lite"/>
    </source>
</evidence>
<feature type="region of interest" description="Disordered" evidence="1">
    <location>
        <begin position="34"/>
        <end position="56"/>
    </location>
</feature>
<evidence type="ECO:0008006" key="5">
    <source>
        <dbReference type="Google" id="ProtNLM"/>
    </source>
</evidence>
<name>A0ABS0K0E5_9ACTN</name>
<evidence type="ECO:0000256" key="2">
    <source>
        <dbReference type="SAM" id="SignalP"/>
    </source>
</evidence>
<dbReference type="InterPro" id="IPR005152">
    <property type="entry name" value="Lipase_secreted"/>
</dbReference>
<organism evidence="3 4">
    <name type="scientific">Micromonospora vinacea</name>
    <dbReference type="NCBI Taxonomy" id="709878"/>
    <lineage>
        <taxon>Bacteria</taxon>
        <taxon>Bacillati</taxon>
        <taxon>Actinomycetota</taxon>
        <taxon>Actinomycetes</taxon>
        <taxon>Micromonosporales</taxon>
        <taxon>Micromonosporaceae</taxon>
        <taxon>Micromonospora</taxon>
    </lineage>
</organism>
<comment type="caution">
    <text evidence="3">The sequence shown here is derived from an EMBL/GenBank/DDBJ whole genome shotgun (WGS) entry which is preliminary data.</text>
</comment>
<accession>A0ABS0K0E5</accession>
<dbReference type="Proteomes" id="UP000631791">
    <property type="component" value="Unassembled WGS sequence"/>
</dbReference>
<evidence type="ECO:0000313" key="3">
    <source>
        <dbReference type="EMBL" id="MBG6102082.1"/>
    </source>
</evidence>